<dbReference type="OrthoDB" id="9790144at2"/>
<gene>
    <name evidence="1" type="ORF">DS745_01640</name>
</gene>
<dbReference type="RefSeq" id="WP_129076462.1">
    <property type="nucleotide sequence ID" value="NZ_QOUX01000001.1"/>
</dbReference>
<proteinExistence type="predicted"/>
<dbReference type="Proteomes" id="UP000290649">
    <property type="component" value="Unassembled WGS sequence"/>
</dbReference>
<protein>
    <submittedName>
        <fullName evidence="1">VWA domain-containing protein</fullName>
    </submittedName>
</protein>
<comment type="caution">
    <text evidence="1">The sequence shown here is derived from an EMBL/GenBank/DDBJ whole genome shotgun (WGS) entry which is preliminary data.</text>
</comment>
<keyword evidence="2" id="KW-1185">Reference proteome</keyword>
<name>A0A4Q0VWU2_9BACI</name>
<dbReference type="CDD" id="cd00198">
    <property type="entry name" value="vWFA"/>
    <property type="match status" value="1"/>
</dbReference>
<dbReference type="InterPro" id="IPR036465">
    <property type="entry name" value="vWFA_dom_sf"/>
</dbReference>
<dbReference type="Gene3D" id="3.40.50.410">
    <property type="entry name" value="von Willebrand factor, type A domain"/>
    <property type="match status" value="1"/>
</dbReference>
<accession>A0A4Q0VWU2</accession>
<dbReference type="SUPFAM" id="SSF53300">
    <property type="entry name" value="vWA-like"/>
    <property type="match status" value="1"/>
</dbReference>
<evidence type="ECO:0000313" key="2">
    <source>
        <dbReference type="Proteomes" id="UP000290649"/>
    </source>
</evidence>
<dbReference type="EMBL" id="QOUX01000001">
    <property type="protein sequence ID" value="RXJ04114.1"/>
    <property type="molecule type" value="Genomic_DNA"/>
</dbReference>
<evidence type="ECO:0000313" key="1">
    <source>
        <dbReference type="EMBL" id="RXJ04114.1"/>
    </source>
</evidence>
<reference evidence="1 2" key="1">
    <citation type="journal article" date="2019" name="Int. J. Syst. Evol. Microbiol.">
        <title>Anaerobacillus alkaliphilus sp. nov., a novel alkaliphilic and moderately halophilic bacterium.</title>
        <authorList>
            <person name="Borsodi A.K."/>
            <person name="Aszalos J.M."/>
            <person name="Bihari P."/>
            <person name="Nagy I."/>
            <person name="Schumann P."/>
            <person name="Sproer C."/>
            <person name="Kovacs A.L."/>
            <person name="Boka K."/>
            <person name="Dobosy P."/>
            <person name="Ovari M."/>
            <person name="Szili-Kovacs T."/>
            <person name="Toth E."/>
        </authorList>
    </citation>
    <scope>NUCLEOTIDE SEQUENCE [LARGE SCALE GENOMIC DNA]</scope>
    <source>
        <strain evidence="1 2">B16-10</strain>
    </source>
</reference>
<dbReference type="AlphaFoldDB" id="A0A4Q0VWU2"/>
<organism evidence="1 2">
    <name type="scientific">Anaerobacillus alkaliphilus</name>
    <dbReference type="NCBI Taxonomy" id="1548597"/>
    <lineage>
        <taxon>Bacteria</taxon>
        <taxon>Bacillati</taxon>
        <taxon>Bacillota</taxon>
        <taxon>Bacilli</taxon>
        <taxon>Bacillales</taxon>
        <taxon>Bacillaceae</taxon>
        <taxon>Anaerobacillus</taxon>
    </lineage>
</organism>
<sequence length="191" mass="21631">MNKNVTEIIFLLDRSGSMEGLEEDTIGGFNAFINKQRQLAGETMVTTVLFDDQYEILWNGVNAEEVRLTNDNYFVRGSTALLDAVGKTILEVGHRLAKTKEPGKVIFVITTDGQENASREFTYKKVKELIRHQQEKYSWEFIFLGANIDVAREADSLGISMEQTFSFEASKHGVEAMYEMVCEAVSEKRVL</sequence>